<sequence length="69" mass="7938">MSTLRDPVASQVESAQRDLEDLLLLHPEERRDEVVPSVALHRLKEDHSNSEKGWNFLEDDRNSDQLRGG</sequence>
<evidence type="ECO:0000256" key="1">
    <source>
        <dbReference type="SAM" id="MobiDB-lite"/>
    </source>
</evidence>
<proteinExistence type="predicted"/>
<dbReference type="EMBL" id="SWKV01000262">
    <property type="protein sequence ID" value="KAF3029564.1"/>
    <property type="molecule type" value="Genomic_DNA"/>
</dbReference>
<reference evidence="2" key="1">
    <citation type="submission" date="2019-04" db="EMBL/GenBank/DDBJ databases">
        <title>Sequencing of skin fungus with MAO and IRED activity.</title>
        <authorList>
            <person name="Marsaioli A.J."/>
            <person name="Bonatto J.M.C."/>
            <person name="Reis Junior O."/>
        </authorList>
    </citation>
    <scope>NUCLEOTIDE SEQUENCE</scope>
    <source>
        <strain evidence="2">28M1</strain>
    </source>
</reference>
<dbReference type="Proteomes" id="UP000758155">
    <property type="component" value="Unassembled WGS sequence"/>
</dbReference>
<gene>
    <name evidence="2" type="ORF">E8E12_000837</name>
</gene>
<evidence type="ECO:0000313" key="3">
    <source>
        <dbReference type="Proteomes" id="UP000758155"/>
    </source>
</evidence>
<dbReference type="OrthoDB" id="3944494at2759"/>
<comment type="caution">
    <text evidence="2">The sequence shown here is derived from an EMBL/GenBank/DDBJ whole genome shotgun (WGS) entry which is preliminary data.</text>
</comment>
<feature type="non-terminal residue" evidence="2">
    <location>
        <position position="69"/>
    </location>
</feature>
<dbReference type="AlphaFoldDB" id="A0A9P5BV20"/>
<organism evidence="2 3">
    <name type="scientific">Didymella heteroderae</name>
    <dbReference type="NCBI Taxonomy" id="1769908"/>
    <lineage>
        <taxon>Eukaryota</taxon>
        <taxon>Fungi</taxon>
        <taxon>Dikarya</taxon>
        <taxon>Ascomycota</taxon>
        <taxon>Pezizomycotina</taxon>
        <taxon>Dothideomycetes</taxon>
        <taxon>Pleosporomycetidae</taxon>
        <taxon>Pleosporales</taxon>
        <taxon>Pleosporineae</taxon>
        <taxon>Didymellaceae</taxon>
        <taxon>Didymella</taxon>
    </lineage>
</organism>
<keyword evidence="3" id="KW-1185">Reference proteome</keyword>
<evidence type="ECO:0000313" key="2">
    <source>
        <dbReference type="EMBL" id="KAF3029564.1"/>
    </source>
</evidence>
<feature type="region of interest" description="Disordered" evidence="1">
    <location>
        <begin position="47"/>
        <end position="69"/>
    </location>
</feature>
<name>A0A9P5BV20_9PLEO</name>
<protein>
    <submittedName>
        <fullName evidence="2">Uncharacterized protein</fullName>
    </submittedName>
</protein>
<feature type="compositionally biased region" description="Basic and acidic residues" evidence="1">
    <location>
        <begin position="58"/>
        <end position="69"/>
    </location>
</feature>
<accession>A0A9P5BV20</accession>